<evidence type="ECO:0000313" key="2">
    <source>
        <dbReference type="Proteomes" id="UP000628840"/>
    </source>
</evidence>
<name>A0A830F6K3_9EURY</name>
<evidence type="ECO:0000313" key="1">
    <source>
        <dbReference type="EMBL" id="GGL24171.1"/>
    </source>
</evidence>
<proteinExistence type="predicted"/>
<sequence length="47" mass="5372">MLKRRPVFAGERVHETAIGRGDVAAHDGTERLVADSADEYRWRVFDD</sequence>
<dbReference type="RefSeq" id="WP_188878032.1">
    <property type="nucleotide sequence ID" value="NZ_BMPF01000001.1"/>
</dbReference>
<organism evidence="1 2">
    <name type="scientific">Halarchaeum grantii</name>
    <dbReference type="NCBI Taxonomy" id="1193105"/>
    <lineage>
        <taxon>Archaea</taxon>
        <taxon>Methanobacteriati</taxon>
        <taxon>Methanobacteriota</taxon>
        <taxon>Stenosarchaea group</taxon>
        <taxon>Halobacteria</taxon>
        <taxon>Halobacteriales</taxon>
        <taxon>Halobacteriaceae</taxon>
    </lineage>
</organism>
<gene>
    <name evidence="1" type="ORF">GCM10009037_04610</name>
</gene>
<protein>
    <submittedName>
        <fullName evidence="1">Uncharacterized protein</fullName>
    </submittedName>
</protein>
<dbReference type="AlphaFoldDB" id="A0A830F6K3"/>
<keyword evidence="2" id="KW-1185">Reference proteome</keyword>
<dbReference type="Proteomes" id="UP000628840">
    <property type="component" value="Unassembled WGS sequence"/>
</dbReference>
<reference evidence="1 2" key="1">
    <citation type="journal article" date="2019" name="Int. J. Syst. Evol. Microbiol.">
        <title>The Global Catalogue of Microorganisms (GCM) 10K type strain sequencing project: providing services to taxonomists for standard genome sequencing and annotation.</title>
        <authorList>
            <consortium name="The Broad Institute Genomics Platform"/>
            <consortium name="The Broad Institute Genome Sequencing Center for Infectious Disease"/>
            <person name="Wu L."/>
            <person name="Ma J."/>
        </authorList>
    </citation>
    <scope>NUCLEOTIDE SEQUENCE [LARGE SCALE GENOMIC DNA]</scope>
    <source>
        <strain evidence="1 2">JCM 19585</strain>
    </source>
</reference>
<accession>A0A830F6K3</accession>
<dbReference type="EMBL" id="BMPF01000001">
    <property type="protein sequence ID" value="GGL24171.1"/>
    <property type="molecule type" value="Genomic_DNA"/>
</dbReference>
<comment type="caution">
    <text evidence="1">The sequence shown here is derived from an EMBL/GenBank/DDBJ whole genome shotgun (WGS) entry which is preliminary data.</text>
</comment>